<dbReference type="Gene3D" id="2.40.50.90">
    <property type="match status" value="1"/>
</dbReference>
<evidence type="ECO:0000259" key="6">
    <source>
        <dbReference type="PROSITE" id="PS50830"/>
    </source>
</evidence>
<keyword evidence="2" id="KW-0255">Endonuclease</keyword>
<dbReference type="RefSeq" id="WP_242147344.1">
    <property type="nucleotide sequence ID" value="NZ_CP093379.1"/>
</dbReference>
<dbReference type="SUPFAM" id="SSF50199">
    <property type="entry name" value="Staphylococcal nuclease"/>
    <property type="match status" value="1"/>
</dbReference>
<dbReference type="PROSITE" id="PS50830">
    <property type="entry name" value="TNASE_3"/>
    <property type="match status" value="1"/>
</dbReference>
<keyword evidence="5" id="KW-0472">Membrane</keyword>
<keyword evidence="3" id="KW-0378">Hydrolase</keyword>
<accession>A0ABY3X1D2</accession>
<protein>
    <submittedName>
        <fullName evidence="7">Thermonuclease family protein</fullName>
    </submittedName>
</protein>
<reference evidence="7 8" key="1">
    <citation type="submission" date="2022-03" db="EMBL/GenBank/DDBJ databases">
        <title>Ignatzschineria rhizosphaerae HR5S32.</title>
        <authorList>
            <person name="Sun J.Q."/>
            <person name="Feng J.Y."/>
        </authorList>
    </citation>
    <scope>NUCLEOTIDE SEQUENCE [LARGE SCALE GENOMIC DNA]</scope>
    <source>
        <strain evidence="7 8">HR5S32</strain>
    </source>
</reference>
<evidence type="ECO:0000256" key="3">
    <source>
        <dbReference type="ARBA" id="ARBA00022801"/>
    </source>
</evidence>
<dbReference type="PANTHER" id="PTHR12302:SF3">
    <property type="entry name" value="SERINE_THREONINE-PROTEIN KINASE 31"/>
    <property type="match status" value="1"/>
</dbReference>
<gene>
    <name evidence="7" type="ORF">MMG00_08485</name>
</gene>
<organism evidence="7 8">
    <name type="scientific">Ignatzschineria rhizosphaerae</name>
    <dbReference type="NCBI Taxonomy" id="2923279"/>
    <lineage>
        <taxon>Bacteria</taxon>
        <taxon>Pseudomonadati</taxon>
        <taxon>Pseudomonadota</taxon>
        <taxon>Gammaproteobacteria</taxon>
        <taxon>Cardiobacteriales</taxon>
        <taxon>Ignatzschineriaceae</taxon>
        <taxon>Ignatzschineria</taxon>
    </lineage>
</organism>
<proteinExistence type="predicted"/>
<feature type="transmembrane region" description="Helical" evidence="5">
    <location>
        <begin position="28"/>
        <end position="46"/>
    </location>
</feature>
<evidence type="ECO:0000313" key="8">
    <source>
        <dbReference type="Proteomes" id="UP000829542"/>
    </source>
</evidence>
<feature type="domain" description="TNase-like" evidence="6">
    <location>
        <begin position="64"/>
        <end position="193"/>
    </location>
</feature>
<sequence length="209" mass="24301">MKQHQTNSNKVFAYLKNGIKQKVKTQKLPLVTFFLFIIVFICSFLWSNGPLPNVTVDYNLAKEEMYHCTLHRIIDGDTVVANCPLKNPKLVNIRIWGMDAPETNQIPWGEKATNALNRIFLMNKHDIITILIRDIDQYNRYVGQIFINNKEIDVGLQMVSEGFAVVYKQYNNDPQYLYHEDLAKSHKKGIWQHPGPQQNPAAWRKVNPF</sequence>
<dbReference type="PANTHER" id="PTHR12302">
    <property type="entry name" value="EBNA2 BINDING PROTEIN P100"/>
    <property type="match status" value="1"/>
</dbReference>
<evidence type="ECO:0000256" key="2">
    <source>
        <dbReference type="ARBA" id="ARBA00022759"/>
    </source>
</evidence>
<evidence type="ECO:0000256" key="5">
    <source>
        <dbReference type="SAM" id="Phobius"/>
    </source>
</evidence>
<dbReference type="Pfam" id="PF00565">
    <property type="entry name" value="SNase"/>
    <property type="match status" value="1"/>
</dbReference>
<evidence type="ECO:0000256" key="4">
    <source>
        <dbReference type="SAM" id="MobiDB-lite"/>
    </source>
</evidence>
<dbReference type="Proteomes" id="UP000829542">
    <property type="component" value="Chromosome"/>
</dbReference>
<keyword evidence="8" id="KW-1185">Reference proteome</keyword>
<name>A0ABY3X1D2_9GAMM</name>
<evidence type="ECO:0000313" key="7">
    <source>
        <dbReference type="EMBL" id="UNM95267.1"/>
    </source>
</evidence>
<dbReference type="InterPro" id="IPR016071">
    <property type="entry name" value="Staphylococal_nuclease_OB-fold"/>
</dbReference>
<feature type="region of interest" description="Disordered" evidence="4">
    <location>
        <begin position="189"/>
        <end position="209"/>
    </location>
</feature>
<dbReference type="SMART" id="SM00318">
    <property type="entry name" value="SNc"/>
    <property type="match status" value="1"/>
</dbReference>
<dbReference type="InterPro" id="IPR035437">
    <property type="entry name" value="SNase_OB-fold_sf"/>
</dbReference>
<keyword evidence="5" id="KW-1133">Transmembrane helix</keyword>
<keyword evidence="5" id="KW-0812">Transmembrane</keyword>
<keyword evidence="1" id="KW-0540">Nuclease</keyword>
<dbReference type="EMBL" id="CP093379">
    <property type="protein sequence ID" value="UNM95267.1"/>
    <property type="molecule type" value="Genomic_DNA"/>
</dbReference>
<evidence type="ECO:0000256" key="1">
    <source>
        <dbReference type="ARBA" id="ARBA00022722"/>
    </source>
</evidence>